<feature type="compositionally biased region" description="Basic residues" evidence="4">
    <location>
        <begin position="191"/>
        <end position="204"/>
    </location>
</feature>
<dbReference type="GO" id="GO:0008658">
    <property type="term" value="F:penicillin binding"/>
    <property type="evidence" value="ECO:0007669"/>
    <property type="project" value="InterPro"/>
</dbReference>
<gene>
    <name evidence="8" type="primary">pbpB</name>
    <name evidence="8" type="ORF">DWB77_05641</name>
</gene>
<dbReference type="InterPro" id="IPR050515">
    <property type="entry name" value="Beta-lactam/transpept"/>
</dbReference>
<feature type="domain" description="Penicillin-binding protein dimerisation" evidence="7">
    <location>
        <begin position="254"/>
        <end position="424"/>
    </location>
</feature>
<evidence type="ECO:0000256" key="5">
    <source>
        <dbReference type="SAM" id="Phobius"/>
    </source>
</evidence>
<evidence type="ECO:0000256" key="2">
    <source>
        <dbReference type="ARBA" id="ARBA00007171"/>
    </source>
</evidence>
<protein>
    <submittedName>
        <fullName evidence="8">Penicillin-binding protein PbpB</fullName>
    </submittedName>
</protein>
<dbReference type="InterPro" id="IPR012338">
    <property type="entry name" value="Beta-lactam/transpept-like"/>
</dbReference>
<evidence type="ECO:0000313" key="9">
    <source>
        <dbReference type="Proteomes" id="UP000271554"/>
    </source>
</evidence>
<evidence type="ECO:0000256" key="3">
    <source>
        <dbReference type="ARBA" id="ARBA00023136"/>
    </source>
</evidence>
<feature type="compositionally biased region" description="Low complexity" evidence="4">
    <location>
        <begin position="122"/>
        <end position="133"/>
    </location>
</feature>
<evidence type="ECO:0000313" key="8">
    <source>
        <dbReference type="EMBL" id="AYG83445.1"/>
    </source>
</evidence>
<dbReference type="GO" id="GO:0071555">
    <property type="term" value="P:cell wall organization"/>
    <property type="evidence" value="ECO:0007669"/>
    <property type="project" value="TreeGrafter"/>
</dbReference>
<feature type="compositionally biased region" description="Pro residues" evidence="4">
    <location>
        <begin position="134"/>
        <end position="147"/>
    </location>
</feature>
<proteinExistence type="inferred from homology"/>
<evidence type="ECO:0000259" key="7">
    <source>
        <dbReference type="Pfam" id="PF03717"/>
    </source>
</evidence>
<dbReference type="Pfam" id="PF00905">
    <property type="entry name" value="Transpeptidase"/>
    <property type="match status" value="1"/>
</dbReference>
<feature type="region of interest" description="Disordered" evidence="4">
    <location>
        <begin position="416"/>
        <end position="438"/>
    </location>
</feature>
<dbReference type="PANTHER" id="PTHR30627:SF1">
    <property type="entry name" value="PEPTIDOGLYCAN D,D-TRANSPEPTIDASE FTSI"/>
    <property type="match status" value="1"/>
</dbReference>
<evidence type="ECO:0000259" key="6">
    <source>
        <dbReference type="Pfam" id="PF00905"/>
    </source>
</evidence>
<dbReference type="AlphaFoldDB" id="A0A387HHV4"/>
<organism evidence="8 9">
    <name type="scientific">Streptomyces hundungensis</name>
    <dbReference type="NCBI Taxonomy" id="1077946"/>
    <lineage>
        <taxon>Bacteria</taxon>
        <taxon>Bacillati</taxon>
        <taxon>Actinomycetota</taxon>
        <taxon>Actinomycetes</taxon>
        <taxon>Kitasatosporales</taxon>
        <taxon>Streptomycetaceae</taxon>
        <taxon>Streptomyces</taxon>
    </lineage>
</organism>
<dbReference type="SUPFAM" id="SSF56601">
    <property type="entry name" value="beta-lactamase/transpeptidase-like"/>
    <property type="match status" value="1"/>
</dbReference>
<dbReference type="Gene3D" id="3.40.710.10">
    <property type="entry name" value="DD-peptidase/beta-lactamase superfamily"/>
    <property type="match status" value="1"/>
</dbReference>
<comment type="subcellular location">
    <subcellularLocation>
        <location evidence="1">Membrane</location>
    </subcellularLocation>
</comment>
<dbReference type="Pfam" id="PF03717">
    <property type="entry name" value="PBP_dimer"/>
    <property type="match status" value="1"/>
</dbReference>
<name>A0A387HHV4_9ACTN</name>
<dbReference type="Proteomes" id="UP000271554">
    <property type="component" value="Chromosome"/>
</dbReference>
<dbReference type="KEGG" id="shun:DWB77_05641"/>
<keyword evidence="5" id="KW-1133">Transmembrane helix</keyword>
<dbReference type="InterPro" id="IPR036138">
    <property type="entry name" value="PBP_dimer_sf"/>
</dbReference>
<feature type="transmembrane region" description="Helical" evidence="5">
    <location>
        <begin position="32"/>
        <end position="54"/>
    </location>
</feature>
<dbReference type="Gene3D" id="3.30.450.330">
    <property type="match status" value="1"/>
</dbReference>
<evidence type="ECO:0000256" key="1">
    <source>
        <dbReference type="ARBA" id="ARBA00004370"/>
    </source>
</evidence>
<dbReference type="Gene3D" id="3.90.1310.10">
    <property type="entry name" value="Penicillin-binding protein 2a (Domain 2)"/>
    <property type="match status" value="1"/>
</dbReference>
<dbReference type="SUPFAM" id="SSF56519">
    <property type="entry name" value="Penicillin binding protein dimerisation domain"/>
    <property type="match status" value="1"/>
</dbReference>
<dbReference type="InterPro" id="IPR005311">
    <property type="entry name" value="PBP_dimer"/>
</dbReference>
<keyword evidence="5" id="KW-0812">Transmembrane</keyword>
<keyword evidence="3 5" id="KW-0472">Membrane</keyword>
<feature type="region of interest" description="Disordered" evidence="4">
    <location>
        <begin position="94"/>
        <end position="204"/>
    </location>
</feature>
<reference evidence="8 9" key="1">
    <citation type="submission" date="2018-10" db="EMBL/GenBank/DDBJ databases">
        <title>Relationship between Morphology and Antimicrobial Activity in Streptomyces.</title>
        <authorList>
            <person name="Kang H.J."/>
            <person name="Kim S.B."/>
        </authorList>
    </citation>
    <scope>NUCLEOTIDE SEQUENCE [LARGE SCALE GENOMIC DNA]</scope>
    <source>
        <strain evidence="8 9">BH38</strain>
    </source>
</reference>
<feature type="domain" description="Penicillin-binding protein transpeptidase" evidence="6">
    <location>
        <begin position="470"/>
        <end position="785"/>
    </location>
</feature>
<sequence>MSKPAMQLRGTAARLGRLMPSQGANSAARTPFVLLVVALLGGGLITLLVLNSALNEGSFKLSEYRRQTTELTDEQQALQRDVDDLSAPDALSRRAGDLGMVPGGNPVFLGPDGTVKGVPGTAGDPSPAEAAEPAPLPGAPSQAPAPRPKQRHTPAPSPAGRRRPPRPPAGDAVSPKEPPRRRVPPPARSRPPARRPPAAKKLKLGSHRPRLRLVSLGLTLVMLAFVVRLLQVQAVDASAYAAKADKNRYASYALPAERGRITDRAGIALATSVDAYDITADPTLFTPESAKIPDAAEQAAALLAPLIGKGQAELAKKLKTPRTRYVVLARRQTPQVWNQIKDLKKVLGEKAAADRAKGGPGANVLAGVLNESSTKRVYPNGDLAAGILGYVNAEGKGGGGLESSLNKELAGTDGKISYAQSGGRRVPTAGTRETPAVPGSDVELTIDRDIQWMAQKAIADQVAESRADRGYVIVQRSDTGEVLAMANAPGFDPNNIAQANAAAMGNAALQDAFEPGSTAKVMSMAAVLEEGVATPDTHVVVPNRLQRGDRLFKDDVDHATWNLTLNGVLAKSSNIGTILAVEQLGKTDAQADGVLYSYLRKFGIGSPSGLGFPGETPGILAPANKWSTSQQYTVRFGQGLSLNAMQAASVYSTIANGGVRIEPTLVRGTKGPDGRFTPAPPPRQTRVVSEKTAKTLAQMLESVVGDAEGTGTKAAIPGYRVAGKTGTANRVDPKTGTYKGYTASFAGFAPADNPKITVYCAIQNPTRGSYFGGQICGPIYKQVMEFALKTLQIPPSGAQPPNLPVTFGGND</sequence>
<dbReference type="PANTHER" id="PTHR30627">
    <property type="entry name" value="PEPTIDOGLYCAN D,D-TRANSPEPTIDASE"/>
    <property type="match status" value="1"/>
</dbReference>
<dbReference type="GO" id="GO:0005886">
    <property type="term" value="C:plasma membrane"/>
    <property type="evidence" value="ECO:0007669"/>
    <property type="project" value="TreeGrafter"/>
</dbReference>
<feature type="region of interest" description="Disordered" evidence="4">
    <location>
        <begin position="665"/>
        <end position="686"/>
    </location>
</feature>
<keyword evidence="9" id="KW-1185">Reference proteome</keyword>
<comment type="similarity">
    <text evidence="2">Belongs to the transpeptidase family.</text>
</comment>
<evidence type="ECO:0000256" key="4">
    <source>
        <dbReference type="SAM" id="MobiDB-lite"/>
    </source>
</evidence>
<accession>A0A387HHV4</accession>
<dbReference type="InterPro" id="IPR001460">
    <property type="entry name" value="PCN-bd_Tpept"/>
</dbReference>
<dbReference type="EMBL" id="CP032698">
    <property type="protein sequence ID" value="AYG83445.1"/>
    <property type="molecule type" value="Genomic_DNA"/>
</dbReference>